<dbReference type="RefSeq" id="WP_338222343.1">
    <property type="nucleotide sequence ID" value="NZ_BTPD01000001.1"/>
</dbReference>
<accession>A0ABQ6PI00</accession>
<dbReference type="EMBL" id="BTPD01000001">
    <property type="protein sequence ID" value="GMQ27530.1"/>
    <property type="molecule type" value="Genomic_DNA"/>
</dbReference>
<feature type="signal peptide" evidence="1">
    <location>
        <begin position="1"/>
        <end position="22"/>
    </location>
</feature>
<keyword evidence="3" id="KW-1185">Reference proteome</keyword>
<evidence type="ECO:0000313" key="2">
    <source>
        <dbReference type="EMBL" id="GMQ27530.1"/>
    </source>
</evidence>
<keyword evidence="1" id="KW-0732">Signal</keyword>
<feature type="chain" id="PRO_5045041765" description="DUF2780 domain-containing protein" evidence="1">
    <location>
        <begin position="23"/>
        <end position="132"/>
    </location>
</feature>
<dbReference type="Proteomes" id="UP001338309">
    <property type="component" value="Unassembled WGS sequence"/>
</dbReference>
<name>A0ABQ6PI00_9BACT</name>
<organism evidence="2 3">
    <name type="scientific">Algoriphagus confluentis</name>
    <dbReference type="NCBI Taxonomy" id="1697556"/>
    <lineage>
        <taxon>Bacteria</taxon>
        <taxon>Pseudomonadati</taxon>
        <taxon>Bacteroidota</taxon>
        <taxon>Cytophagia</taxon>
        <taxon>Cytophagales</taxon>
        <taxon>Cyclobacteriaceae</taxon>
        <taxon>Algoriphagus</taxon>
    </lineage>
</organism>
<protein>
    <recommendedName>
        <fullName evidence="4">DUF2780 domain-containing protein</fullName>
    </recommendedName>
</protein>
<evidence type="ECO:0000313" key="3">
    <source>
        <dbReference type="Proteomes" id="UP001338309"/>
    </source>
</evidence>
<proteinExistence type="predicted"/>
<reference evidence="2 3" key="1">
    <citation type="submission" date="2023-08" db="EMBL/GenBank/DDBJ databases">
        <title>Draft genome sequence of Algoriphagus confluentis.</title>
        <authorList>
            <person name="Takatani N."/>
            <person name="Hosokawa M."/>
            <person name="Sawabe T."/>
        </authorList>
    </citation>
    <scope>NUCLEOTIDE SEQUENCE [LARGE SCALE GENOMIC DNA]</scope>
    <source>
        <strain evidence="2 3">NBRC 111222</strain>
    </source>
</reference>
<gene>
    <name evidence="2" type="ORF">Aconfl_01720</name>
</gene>
<comment type="caution">
    <text evidence="2">The sequence shown here is derived from an EMBL/GenBank/DDBJ whole genome shotgun (WGS) entry which is preliminary data.</text>
</comment>
<evidence type="ECO:0000256" key="1">
    <source>
        <dbReference type="SAM" id="SignalP"/>
    </source>
</evidence>
<evidence type="ECO:0008006" key="4">
    <source>
        <dbReference type="Google" id="ProtNLM"/>
    </source>
</evidence>
<sequence>MKNLKTLSLLLFLFGVVISAQAQVPKIPNVGGADLSKQVLGILDNTSGLNLTGDQTTKLKANNKSFVDQLFKITGGSGSDDQKKASILDLKNKRMGFLTNLLGSGLADKYLGSVLKGINPLKSKLGLAALAF</sequence>